<sequence>MCRPSISSDCLDPCCSRTAAAAAAAAHALVSICSAPCCSFSSSAEHTAIYTPRRLLAVLAQILPSVAAAAVPGALHPRQGHWWLLRFISLAYWSHNKAFVLPSACSGSYP</sequence>
<reference evidence="1" key="1">
    <citation type="submission" date="2021-01" db="EMBL/GenBank/DDBJ databases">
        <authorList>
            <person name="Corre E."/>
            <person name="Pelletier E."/>
            <person name="Niang G."/>
            <person name="Scheremetjew M."/>
            <person name="Finn R."/>
            <person name="Kale V."/>
            <person name="Holt S."/>
            <person name="Cochrane G."/>
            <person name="Meng A."/>
            <person name="Brown T."/>
            <person name="Cohen L."/>
        </authorList>
    </citation>
    <scope>NUCLEOTIDE SEQUENCE</scope>
    <source>
        <strain evidence="1">CCMP1320</strain>
    </source>
</reference>
<dbReference type="AlphaFoldDB" id="A0A7S3QTG0"/>
<proteinExistence type="predicted"/>
<gene>
    <name evidence="1" type="ORF">DTER00134_LOCUS7764</name>
</gene>
<evidence type="ECO:0000313" key="1">
    <source>
        <dbReference type="EMBL" id="CAE0492691.1"/>
    </source>
</evidence>
<protein>
    <submittedName>
        <fullName evidence="1">Uncharacterized protein</fullName>
    </submittedName>
</protein>
<name>A0A7S3QTG0_DUNTE</name>
<dbReference type="EMBL" id="HBIP01013510">
    <property type="protein sequence ID" value="CAE0492691.1"/>
    <property type="molecule type" value="Transcribed_RNA"/>
</dbReference>
<organism evidence="1">
    <name type="scientific">Dunaliella tertiolecta</name>
    <name type="common">Green alga</name>
    <dbReference type="NCBI Taxonomy" id="3047"/>
    <lineage>
        <taxon>Eukaryota</taxon>
        <taxon>Viridiplantae</taxon>
        <taxon>Chlorophyta</taxon>
        <taxon>core chlorophytes</taxon>
        <taxon>Chlorophyceae</taxon>
        <taxon>CS clade</taxon>
        <taxon>Chlamydomonadales</taxon>
        <taxon>Dunaliellaceae</taxon>
        <taxon>Dunaliella</taxon>
    </lineage>
</organism>
<accession>A0A7S3QTG0</accession>